<keyword evidence="4" id="KW-0472">Membrane</keyword>
<dbReference type="Pfam" id="PF02136">
    <property type="entry name" value="NTF2"/>
    <property type="match status" value="1"/>
</dbReference>
<dbReference type="Gene3D" id="3.10.450.50">
    <property type="match status" value="1"/>
</dbReference>
<name>M8A704_TRIUA</name>
<dbReference type="EMBL" id="KD009568">
    <property type="protein sequence ID" value="EMS68232.1"/>
    <property type="molecule type" value="Genomic_DNA"/>
</dbReference>
<dbReference type="InterPro" id="IPR018222">
    <property type="entry name" value="Nuclear_transport_factor_2_euk"/>
</dbReference>
<dbReference type="PANTHER" id="PTHR10693">
    <property type="entry name" value="RAS GTPASE-ACTIVATING PROTEIN-BINDING PROTEIN"/>
    <property type="match status" value="1"/>
</dbReference>
<dbReference type="Pfam" id="PF00076">
    <property type="entry name" value="RRM_1"/>
    <property type="match status" value="1"/>
</dbReference>
<dbReference type="PROSITE" id="PS50102">
    <property type="entry name" value="RRM"/>
    <property type="match status" value="1"/>
</dbReference>
<feature type="transmembrane region" description="Helical" evidence="4">
    <location>
        <begin position="83"/>
        <end position="105"/>
    </location>
</feature>
<keyword evidence="1 2" id="KW-0694">RNA-binding</keyword>
<evidence type="ECO:0000313" key="5">
    <source>
        <dbReference type="EMBL" id="EMS68232.1"/>
    </source>
</evidence>
<dbReference type="InterPro" id="IPR000504">
    <property type="entry name" value="RRM_dom"/>
</dbReference>
<dbReference type="GO" id="GO:0003729">
    <property type="term" value="F:mRNA binding"/>
    <property type="evidence" value="ECO:0007669"/>
    <property type="project" value="TreeGrafter"/>
</dbReference>
<feature type="region of interest" description="Disordered" evidence="3">
    <location>
        <begin position="587"/>
        <end position="759"/>
    </location>
</feature>
<proteinExistence type="predicted"/>
<sequence length="759" mass="84609">MSSCPLLRTGWRQQNFGGSAPSWHRAAETFSIAFASWNILCLHCNWLTCIRLSLLNKWLLFCVMIGRNWENNHELKFQTLYPIFLNLIVIVIGYIWDLIVIGIVPSSYFTLSLQSTWLARCTLVLVVASWRGFCGFCRSMRGSGLIGNAFAQQYYRVLSSSPEHVHKFYHDESILGRPDSDGPLTSITTTYAINQHFLSTDMKGCLIQLDNVDTQPSHGGGVLILVIGSLTMLDTVKHRFVQSFFLAPQENGGYFVLNDVLRAVPEMPLAETNEALVDHVDGNTQIAPFPAEPETSVNESMDPELPSAGNISTNGEVINPSAETIPVDAEVINPSAENISISDEVVEPSVESISSKEKVIDSFGNENSQIKNDAIKIPEVAPTPASAQKDVIKKTYASIVKATNESIPPAPITKPKPKPKPRPNPTVKRAENVEKSSSVPAKTTHAAVTVPPNDQNISDDQGYSIFVKNLPWNATIEMVEAEFSKFGSIKPRGIQVVHRQIDRFCFGFVEFESEKSMNAAIEVFKVRFGSYVSYVEEKRTPKRVVNGVTHSEYNGNARGSRVLPDRGGYHCDNFRGQGAGFVNNGNYRDGDNFRGQGPSFGNNNNYRDGENFRGRGAGFVNNGNNYRDGNNMRNDNRNQNEYSGHGRGPQGNDYRKNDSRQNRNDYRQDGNGYRQNGDDYRQNRDGYRQIGDGFRQNRDGYRQNGDGFRQNRDGYRQNGDDYRQNGNGHHQPRPVHNGNGNANGRPGRFNGPKQIAVTA</sequence>
<dbReference type="GO" id="GO:0005829">
    <property type="term" value="C:cytosol"/>
    <property type="evidence" value="ECO:0007669"/>
    <property type="project" value="TreeGrafter"/>
</dbReference>
<feature type="compositionally biased region" description="Basic and acidic residues" evidence="3">
    <location>
        <begin position="676"/>
        <end position="687"/>
    </location>
</feature>
<feature type="compositionally biased region" description="Low complexity" evidence="3">
    <location>
        <begin position="737"/>
        <end position="752"/>
    </location>
</feature>
<keyword evidence="4" id="KW-0812">Transmembrane</keyword>
<dbReference type="OMA" id="HVDDNTH"/>
<dbReference type="InterPro" id="IPR039539">
    <property type="entry name" value="Ras_GTPase_bind_prot"/>
</dbReference>
<dbReference type="SMART" id="SM00360">
    <property type="entry name" value="RRM"/>
    <property type="match status" value="1"/>
</dbReference>
<protein>
    <submittedName>
        <fullName evidence="5">Putative G3BP-like protein</fullName>
    </submittedName>
</protein>
<feature type="compositionally biased region" description="Low complexity" evidence="3">
    <location>
        <begin position="621"/>
        <end position="640"/>
    </location>
</feature>
<reference evidence="5" key="1">
    <citation type="journal article" date="2013" name="Nature">
        <title>Draft genome of the wheat A-genome progenitor Triticum urartu.</title>
        <authorList>
            <person name="Ling H.Q."/>
            <person name="Zhao S."/>
            <person name="Liu D."/>
            <person name="Wang J."/>
            <person name="Sun H."/>
            <person name="Zhang C."/>
            <person name="Fan H."/>
            <person name="Li D."/>
            <person name="Dong L."/>
            <person name="Tao Y."/>
            <person name="Gao C."/>
            <person name="Wu H."/>
            <person name="Li Y."/>
            <person name="Cui Y."/>
            <person name="Guo X."/>
            <person name="Zheng S."/>
            <person name="Wang B."/>
            <person name="Yu K."/>
            <person name="Liang Q."/>
            <person name="Yang W."/>
            <person name="Lou X."/>
            <person name="Chen J."/>
            <person name="Feng M."/>
            <person name="Jian J."/>
            <person name="Zhang X."/>
            <person name="Luo G."/>
            <person name="Jiang Y."/>
            <person name="Liu J."/>
            <person name="Wang Z."/>
            <person name="Sha Y."/>
            <person name="Zhang B."/>
            <person name="Wu H."/>
            <person name="Tang D."/>
            <person name="Shen Q."/>
            <person name="Xue P."/>
            <person name="Zou S."/>
            <person name="Wang X."/>
            <person name="Liu X."/>
            <person name="Wang F."/>
            <person name="Yang Y."/>
            <person name="An X."/>
            <person name="Dong Z."/>
            <person name="Zhang K."/>
            <person name="Zhang X."/>
            <person name="Luo M.C."/>
            <person name="Dvorak J."/>
            <person name="Tong Y."/>
            <person name="Wang J."/>
            <person name="Yang H."/>
            <person name="Li Z."/>
            <person name="Wang D."/>
            <person name="Zhang A."/>
            <person name="Wang J."/>
        </authorList>
    </citation>
    <scope>NUCLEOTIDE SEQUENCE</scope>
</reference>
<dbReference type="SUPFAM" id="SSF54427">
    <property type="entry name" value="NTF2-like"/>
    <property type="match status" value="1"/>
</dbReference>
<gene>
    <name evidence="5" type="ORF">TRIUR3_01500</name>
</gene>
<dbReference type="STRING" id="4572.M8A704"/>
<dbReference type="CDD" id="cd00590">
    <property type="entry name" value="RRM_SF"/>
    <property type="match status" value="1"/>
</dbReference>
<keyword evidence="4" id="KW-1133">Transmembrane helix</keyword>
<feature type="region of interest" description="Disordered" evidence="3">
    <location>
        <begin position="406"/>
        <end position="455"/>
    </location>
</feature>
<dbReference type="SUPFAM" id="SSF54928">
    <property type="entry name" value="RNA-binding domain, RBD"/>
    <property type="match status" value="1"/>
</dbReference>
<dbReference type="InterPro" id="IPR002075">
    <property type="entry name" value="NTF2_dom"/>
</dbReference>
<evidence type="ECO:0000256" key="3">
    <source>
        <dbReference type="SAM" id="MobiDB-lite"/>
    </source>
</evidence>
<organism evidence="5">
    <name type="scientific">Triticum urartu</name>
    <name type="common">Red wild einkorn</name>
    <name type="synonym">Crithodium urartu</name>
    <dbReference type="NCBI Taxonomy" id="4572"/>
    <lineage>
        <taxon>Eukaryota</taxon>
        <taxon>Viridiplantae</taxon>
        <taxon>Streptophyta</taxon>
        <taxon>Embryophyta</taxon>
        <taxon>Tracheophyta</taxon>
        <taxon>Spermatophyta</taxon>
        <taxon>Magnoliopsida</taxon>
        <taxon>Liliopsida</taxon>
        <taxon>Poales</taxon>
        <taxon>Poaceae</taxon>
        <taxon>BOP clade</taxon>
        <taxon>Pooideae</taxon>
        <taxon>Triticodae</taxon>
        <taxon>Triticeae</taxon>
        <taxon>Triticinae</taxon>
        <taxon>Triticum</taxon>
    </lineage>
</organism>
<evidence type="ECO:0000256" key="2">
    <source>
        <dbReference type="PROSITE-ProRule" id="PRU00176"/>
    </source>
</evidence>
<evidence type="ECO:0000256" key="1">
    <source>
        <dbReference type="ARBA" id="ARBA00022884"/>
    </source>
</evidence>
<feature type="compositionally biased region" description="Basic and acidic residues" evidence="3">
    <location>
        <begin position="709"/>
        <end position="723"/>
    </location>
</feature>
<dbReference type="PANTHER" id="PTHR10693:SF55">
    <property type="entry name" value="OS07G0603100 PROTEIN"/>
    <property type="match status" value="1"/>
</dbReference>
<dbReference type="Gene3D" id="3.30.70.330">
    <property type="match status" value="1"/>
</dbReference>
<feature type="compositionally biased region" description="Basic and acidic residues" evidence="3">
    <location>
        <begin position="653"/>
        <end position="668"/>
    </location>
</feature>
<dbReference type="GO" id="GO:1990904">
    <property type="term" value="C:ribonucleoprotein complex"/>
    <property type="evidence" value="ECO:0007669"/>
    <property type="project" value="TreeGrafter"/>
</dbReference>
<dbReference type="eggNOG" id="KOG0116">
    <property type="taxonomic scope" value="Eukaryota"/>
</dbReference>
<dbReference type="FunFam" id="3.10.450.50:FF:000003">
    <property type="entry name" value="Nuclear transport factor 2 family protein"/>
    <property type="match status" value="1"/>
</dbReference>
<dbReference type="InterPro" id="IPR012677">
    <property type="entry name" value="Nucleotide-bd_a/b_plait_sf"/>
</dbReference>
<dbReference type="AlphaFoldDB" id="M8A704"/>
<dbReference type="InterPro" id="IPR035979">
    <property type="entry name" value="RBD_domain_sf"/>
</dbReference>
<accession>M8A704</accession>
<evidence type="ECO:0000256" key="4">
    <source>
        <dbReference type="SAM" id="Phobius"/>
    </source>
</evidence>
<dbReference type="CDD" id="cd00780">
    <property type="entry name" value="NTF2"/>
    <property type="match status" value="1"/>
</dbReference>
<dbReference type="InterPro" id="IPR032710">
    <property type="entry name" value="NTF2-like_dom_sf"/>
</dbReference>
<dbReference type="PROSITE" id="PS50177">
    <property type="entry name" value="NTF2_DOMAIN"/>
    <property type="match status" value="1"/>
</dbReference>